<dbReference type="OrthoDB" id="442243at2759"/>
<protein>
    <recommendedName>
        <fullName evidence="4">DUF676 domain-containing protein</fullName>
    </recommendedName>
</protein>
<comment type="caution">
    <text evidence="2">The sequence shown here is derived from an EMBL/GenBank/DDBJ whole genome shotgun (WGS) entry which is preliminary data.</text>
</comment>
<dbReference type="PANTHER" id="PTHR47842">
    <property type="entry name" value="EXPRESSED PROTEIN"/>
    <property type="match status" value="1"/>
</dbReference>
<feature type="region of interest" description="Disordered" evidence="1">
    <location>
        <begin position="162"/>
        <end position="187"/>
    </location>
</feature>
<feature type="compositionally biased region" description="Basic and acidic residues" evidence="1">
    <location>
        <begin position="343"/>
        <end position="367"/>
    </location>
</feature>
<organism evidence="2 3">
    <name type="scientific">Hydnum rufescens UP504</name>
    <dbReference type="NCBI Taxonomy" id="1448309"/>
    <lineage>
        <taxon>Eukaryota</taxon>
        <taxon>Fungi</taxon>
        <taxon>Dikarya</taxon>
        <taxon>Basidiomycota</taxon>
        <taxon>Agaricomycotina</taxon>
        <taxon>Agaricomycetes</taxon>
        <taxon>Cantharellales</taxon>
        <taxon>Hydnaceae</taxon>
        <taxon>Hydnum</taxon>
    </lineage>
</organism>
<gene>
    <name evidence="2" type="ORF">BS47DRAFT_1373410</name>
</gene>
<feature type="region of interest" description="Disordered" evidence="1">
    <location>
        <begin position="343"/>
        <end position="391"/>
    </location>
</feature>
<dbReference type="EMBL" id="MU129027">
    <property type="protein sequence ID" value="KAF9509853.1"/>
    <property type="molecule type" value="Genomic_DNA"/>
</dbReference>
<evidence type="ECO:0000256" key="1">
    <source>
        <dbReference type="SAM" id="MobiDB-lite"/>
    </source>
</evidence>
<feature type="compositionally biased region" description="Low complexity" evidence="1">
    <location>
        <begin position="169"/>
        <end position="182"/>
    </location>
</feature>
<keyword evidence="3" id="KW-1185">Reference proteome</keyword>
<sequence length="391" mass="41788">MAENLNNVPIELLCVFVHGFKGDDKTFGTFPERIQHILVSHGKATVECMIFPAYEASSSIRAATERFVEWLTTTVVHKEVAGGAGGGAGKTKVVLCGHSLLHCGRGIIACIAYDTPYYGLHPFVFKNTASKAVGYVQTAHQIAAGLGALGSLGAGLGIGSKAKTDDTAKASTSTPSPSTSSSRAANDNSGWGKWAPALIGLGGAVVAGAAAGTAYYKREDLSSSVVWAGDHLKYVGNLWDEKKLRYRVDSLIAVRKESGVLFHNFYTSLPTTPRNPNPRTFIILPRSTTEAFQYHTANINSIAEDEIQAHTGMFEAPINDGFYDLGLKTVDIILRAMEEVEEVEKREAKANKESDSRSGYDGSETKTEPLSPGADMLVAVDGPALDDEEKA</sequence>
<dbReference type="Proteomes" id="UP000886523">
    <property type="component" value="Unassembled WGS sequence"/>
</dbReference>
<dbReference type="AlphaFoldDB" id="A0A9P6AQ75"/>
<reference evidence="2" key="1">
    <citation type="journal article" date="2020" name="Nat. Commun.">
        <title>Large-scale genome sequencing of mycorrhizal fungi provides insights into the early evolution of symbiotic traits.</title>
        <authorList>
            <person name="Miyauchi S."/>
            <person name="Kiss E."/>
            <person name="Kuo A."/>
            <person name="Drula E."/>
            <person name="Kohler A."/>
            <person name="Sanchez-Garcia M."/>
            <person name="Morin E."/>
            <person name="Andreopoulos B."/>
            <person name="Barry K.W."/>
            <person name="Bonito G."/>
            <person name="Buee M."/>
            <person name="Carver A."/>
            <person name="Chen C."/>
            <person name="Cichocki N."/>
            <person name="Clum A."/>
            <person name="Culley D."/>
            <person name="Crous P.W."/>
            <person name="Fauchery L."/>
            <person name="Girlanda M."/>
            <person name="Hayes R.D."/>
            <person name="Keri Z."/>
            <person name="LaButti K."/>
            <person name="Lipzen A."/>
            <person name="Lombard V."/>
            <person name="Magnuson J."/>
            <person name="Maillard F."/>
            <person name="Murat C."/>
            <person name="Nolan M."/>
            <person name="Ohm R.A."/>
            <person name="Pangilinan J."/>
            <person name="Pereira M.F."/>
            <person name="Perotto S."/>
            <person name="Peter M."/>
            <person name="Pfister S."/>
            <person name="Riley R."/>
            <person name="Sitrit Y."/>
            <person name="Stielow J.B."/>
            <person name="Szollosi G."/>
            <person name="Zifcakova L."/>
            <person name="Stursova M."/>
            <person name="Spatafora J.W."/>
            <person name="Tedersoo L."/>
            <person name="Vaario L.M."/>
            <person name="Yamada A."/>
            <person name="Yan M."/>
            <person name="Wang P."/>
            <person name="Xu J."/>
            <person name="Bruns T."/>
            <person name="Baldrian P."/>
            <person name="Vilgalys R."/>
            <person name="Dunand C."/>
            <person name="Henrissat B."/>
            <person name="Grigoriev I.V."/>
            <person name="Hibbett D."/>
            <person name="Nagy L.G."/>
            <person name="Martin F.M."/>
        </authorList>
    </citation>
    <scope>NUCLEOTIDE SEQUENCE</scope>
    <source>
        <strain evidence="2">UP504</strain>
    </source>
</reference>
<accession>A0A9P6AQ75</accession>
<dbReference type="PANTHER" id="PTHR47842:SF1">
    <property type="entry name" value="DUF676 DOMAIN-CONTAINING PROTEIN"/>
    <property type="match status" value="1"/>
</dbReference>
<name>A0A9P6AQ75_9AGAM</name>
<proteinExistence type="predicted"/>
<evidence type="ECO:0008006" key="4">
    <source>
        <dbReference type="Google" id="ProtNLM"/>
    </source>
</evidence>
<evidence type="ECO:0000313" key="3">
    <source>
        <dbReference type="Proteomes" id="UP000886523"/>
    </source>
</evidence>
<evidence type="ECO:0000313" key="2">
    <source>
        <dbReference type="EMBL" id="KAF9509853.1"/>
    </source>
</evidence>